<dbReference type="EMBL" id="JAIZAY010000022">
    <property type="protein sequence ID" value="KAJ8020913.1"/>
    <property type="molecule type" value="Genomic_DNA"/>
</dbReference>
<dbReference type="Proteomes" id="UP001152320">
    <property type="component" value="Chromosome 22"/>
</dbReference>
<sequence>MKAHRLRYSLQTLYKIKADMKDFSVSSRAMNTLKENGIAKKRRGKRAGLQYRTNKTRVSNFSYPYGMSAYINSIQGKFIHLEQTVINRRNLCFIAPQETKIQSYEKNWAENETPQHQVTDEALHHQGYYMFRHDRQFSANGGGLITYIAKEWCRNYPKVCANLSMRILSYSHSGFANVSYRARYQTLL</sequence>
<reference evidence="1" key="1">
    <citation type="submission" date="2021-10" db="EMBL/GenBank/DDBJ databases">
        <title>Tropical sea cucumber genome reveals ecological adaptation and Cuvierian tubules defense mechanism.</title>
        <authorList>
            <person name="Chen T."/>
        </authorList>
    </citation>
    <scope>NUCLEOTIDE SEQUENCE</scope>
    <source>
        <strain evidence="1">Nanhai2018</strain>
        <tissue evidence="1">Muscle</tissue>
    </source>
</reference>
<dbReference type="AlphaFoldDB" id="A0A9Q1BD00"/>
<gene>
    <name evidence="1" type="ORF">HOLleu_40631</name>
</gene>
<protein>
    <submittedName>
        <fullName evidence="1">Uncharacterized protein</fullName>
    </submittedName>
</protein>
<evidence type="ECO:0000313" key="1">
    <source>
        <dbReference type="EMBL" id="KAJ8020913.1"/>
    </source>
</evidence>
<proteinExistence type="predicted"/>
<evidence type="ECO:0000313" key="2">
    <source>
        <dbReference type="Proteomes" id="UP001152320"/>
    </source>
</evidence>
<keyword evidence="2" id="KW-1185">Reference proteome</keyword>
<comment type="caution">
    <text evidence="1">The sequence shown here is derived from an EMBL/GenBank/DDBJ whole genome shotgun (WGS) entry which is preliminary data.</text>
</comment>
<organism evidence="1 2">
    <name type="scientific">Holothuria leucospilota</name>
    <name type="common">Black long sea cucumber</name>
    <name type="synonym">Mertensiothuria leucospilota</name>
    <dbReference type="NCBI Taxonomy" id="206669"/>
    <lineage>
        <taxon>Eukaryota</taxon>
        <taxon>Metazoa</taxon>
        <taxon>Echinodermata</taxon>
        <taxon>Eleutherozoa</taxon>
        <taxon>Echinozoa</taxon>
        <taxon>Holothuroidea</taxon>
        <taxon>Aspidochirotacea</taxon>
        <taxon>Aspidochirotida</taxon>
        <taxon>Holothuriidae</taxon>
        <taxon>Holothuria</taxon>
    </lineage>
</organism>
<accession>A0A9Q1BD00</accession>
<name>A0A9Q1BD00_HOLLE</name>